<dbReference type="Pfam" id="PF02547">
    <property type="entry name" value="Queuosine_synth"/>
    <property type="match status" value="1"/>
</dbReference>
<protein>
    <recommendedName>
        <fullName evidence="11 13">S-adenosylmethionine:tRNA ribosyltransferase-isomerase</fullName>
        <ecNumber evidence="10 13">2.4.99.17</ecNumber>
    </recommendedName>
    <alternativeName>
        <fullName evidence="12 13">Queuosine biosynthesis protein QueA</fullName>
    </alternativeName>
</protein>
<evidence type="ECO:0000256" key="9">
    <source>
        <dbReference type="ARBA" id="ARBA00061210"/>
    </source>
</evidence>
<organism evidence="14 15">
    <name type="scientific">Aerococcus viridans</name>
    <dbReference type="NCBI Taxonomy" id="1377"/>
    <lineage>
        <taxon>Bacteria</taxon>
        <taxon>Bacillati</taxon>
        <taxon>Bacillota</taxon>
        <taxon>Bacilli</taxon>
        <taxon>Lactobacillales</taxon>
        <taxon>Aerococcaceae</taxon>
        <taxon>Aerococcus</taxon>
    </lineage>
</organism>
<dbReference type="InterPro" id="IPR042118">
    <property type="entry name" value="QueA_dom1"/>
</dbReference>
<comment type="similarity">
    <text evidence="9 13">Belongs to the QueA family.</text>
</comment>
<comment type="caution">
    <text evidence="14">The sequence shown here is derived from an EMBL/GenBank/DDBJ whole genome shotgun (WGS) entry which is preliminary data.</text>
</comment>
<gene>
    <name evidence="13" type="primary">queA</name>
    <name evidence="14" type="ORF">A6J77_001155</name>
</gene>
<dbReference type="SUPFAM" id="SSF111337">
    <property type="entry name" value="QueA-like"/>
    <property type="match status" value="1"/>
</dbReference>
<proteinExistence type="inferred from homology"/>
<dbReference type="FunFam" id="2.40.10.240:FF:000002">
    <property type="entry name" value="S-adenosylmethionine:tRNA ribosyltransferase-isomerase"/>
    <property type="match status" value="1"/>
</dbReference>
<dbReference type="GO" id="GO:0008616">
    <property type="term" value="P:tRNA queuosine(34) biosynthetic process"/>
    <property type="evidence" value="ECO:0007669"/>
    <property type="project" value="UniProtKB-UniRule"/>
</dbReference>
<keyword evidence="14" id="KW-0413">Isomerase</keyword>
<keyword evidence="7 13" id="KW-0671">Queuosine biosynthesis</keyword>
<dbReference type="Gene3D" id="3.40.1780.10">
    <property type="entry name" value="QueA-like"/>
    <property type="match status" value="1"/>
</dbReference>
<dbReference type="PANTHER" id="PTHR30307">
    <property type="entry name" value="S-ADENOSYLMETHIONINE:TRNA RIBOSYLTRANSFERASE-ISOMERASE"/>
    <property type="match status" value="1"/>
</dbReference>
<evidence type="ECO:0000256" key="7">
    <source>
        <dbReference type="ARBA" id="ARBA00022785"/>
    </source>
</evidence>
<keyword evidence="6 13" id="KW-0949">S-adenosyl-L-methionine</keyword>
<dbReference type="GO" id="GO:0051075">
    <property type="term" value="F:S-adenosylmethionine:tRNA ribosyltransferase-isomerase activity"/>
    <property type="evidence" value="ECO:0007669"/>
    <property type="project" value="UniProtKB-EC"/>
</dbReference>
<dbReference type="AlphaFoldDB" id="A0A2J9PKU8"/>
<evidence type="ECO:0000256" key="6">
    <source>
        <dbReference type="ARBA" id="ARBA00022691"/>
    </source>
</evidence>
<comment type="pathway">
    <text evidence="2 13">tRNA modification; tRNA-queuosine biosynthesis.</text>
</comment>
<evidence type="ECO:0000256" key="1">
    <source>
        <dbReference type="ARBA" id="ARBA00004496"/>
    </source>
</evidence>
<dbReference type="Proteomes" id="UP000192813">
    <property type="component" value="Unassembled WGS sequence"/>
</dbReference>
<evidence type="ECO:0000256" key="2">
    <source>
        <dbReference type="ARBA" id="ARBA00004691"/>
    </source>
</evidence>
<keyword evidence="5 13" id="KW-0808">Transferase</keyword>
<evidence type="ECO:0000256" key="3">
    <source>
        <dbReference type="ARBA" id="ARBA00011245"/>
    </source>
</evidence>
<comment type="subunit">
    <text evidence="3 13">Monomer.</text>
</comment>
<evidence type="ECO:0000256" key="10">
    <source>
        <dbReference type="ARBA" id="ARBA00066503"/>
    </source>
</evidence>
<comment type="subcellular location">
    <subcellularLocation>
        <location evidence="1 13">Cytoplasm</location>
    </subcellularLocation>
</comment>
<accession>A0A2J9PKU8</accession>
<evidence type="ECO:0000313" key="14">
    <source>
        <dbReference type="EMBL" id="PNL90927.1"/>
    </source>
</evidence>
<comment type="function">
    <text evidence="13">Transfers and isomerizes the ribose moiety from AdoMet to the 7-aminomethyl group of 7-deazaguanine (preQ1-tRNA) to give epoxyqueuosine (oQ-tRNA).</text>
</comment>
<evidence type="ECO:0000256" key="12">
    <source>
        <dbReference type="ARBA" id="ARBA00076160"/>
    </source>
</evidence>
<dbReference type="NCBIfam" id="TIGR00113">
    <property type="entry name" value="queA"/>
    <property type="match status" value="1"/>
</dbReference>
<keyword evidence="4 13" id="KW-0963">Cytoplasm</keyword>
<evidence type="ECO:0000313" key="15">
    <source>
        <dbReference type="Proteomes" id="UP000192813"/>
    </source>
</evidence>
<dbReference type="HAMAP" id="MF_00113">
    <property type="entry name" value="QueA"/>
    <property type="match status" value="1"/>
</dbReference>
<dbReference type="EC" id="2.4.99.17" evidence="10 13"/>
<dbReference type="Gene3D" id="2.40.10.240">
    <property type="entry name" value="QueA-like"/>
    <property type="match status" value="1"/>
</dbReference>
<dbReference type="InterPro" id="IPR036100">
    <property type="entry name" value="QueA_sf"/>
</dbReference>
<sequence length="374" mass="41740">MILTTNDFDFDLPEELIAQVPIQDRLASRLLKLDAQTGDFQDGYFPDVASELEAGDVLVLNNTRVLPARLHGIRPDTGGHIEVLLLNNTEGDKWETLVKPARRIRVGTEIVFGDGQLVAVVTKVLDHGGRIVEFKYNGIFLEVLEALGEMPLPPYIKEKLDNPDRYQTVYAKENGSAAAPTAGLHFTEEFMGDLKDRGVEIAYLTLHVGLGTFRPVSVDDIDAHKMHSEFYRLDQENAIKIRRAQEGGRKVIAVGTTSIRTLETIGTKFKGQVQADSGWTDIFIAPGYQFSVVEGFITNFHLPKSTLIMLVSAFAGRDHVLAAYQHAVEEKYRFFSFGDAMFLRGPQYADLAITAEDIEAAKQRNSQFFTDEDK</sequence>
<evidence type="ECO:0000256" key="13">
    <source>
        <dbReference type="HAMAP-Rule" id="MF_00113"/>
    </source>
</evidence>
<evidence type="ECO:0000256" key="4">
    <source>
        <dbReference type="ARBA" id="ARBA00022490"/>
    </source>
</evidence>
<dbReference type="PANTHER" id="PTHR30307:SF0">
    <property type="entry name" value="S-ADENOSYLMETHIONINE:TRNA RIBOSYLTRANSFERASE-ISOMERASE"/>
    <property type="match status" value="1"/>
</dbReference>
<dbReference type="InterPro" id="IPR042119">
    <property type="entry name" value="QueA_dom2"/>
</dbReference>
<dbReference type="GO" id="GO:0005737">
    <property type="term" value="C:cytoplasm"/>
    <property type="evidence" value="ECO:0007669"/>
    <property type="project" value="UniProtKB-SubCell"/>
</dbReference>
<dbReference type="UniPathway" id="UPA00392"/>
<name>A0A2J9PKU8_9LACT</name>
<comment type="catalytic activity">
    <reaction evidence="8 13">
        <text>7-aminomethyl-7-carbaguanosine(34) in tRNA + S-adenosyl-L-methionine = epoxyqueuosine(34) in tRNA + adenine + L-methionine + 2 H(+)</text>
        <dbReference type="Rhea" id="RHEA:32155"/>
        <dbReference type="Rhea" id="RHEA-COMP:10342"/>
        <dbReference type="Rhea" id="RHEA-COMP:18582"/>
        <dbReference type="ChEBI" id="CHEBI:15378"/>
        <dbReference type="ChEBI" id="CHEBI:16708"/>
        <dbReference type="ChEBI" id="CHEBI:57844"/>
        <dbReference type="ChEBI" id="CHEBI:59789"/>
        <dbReference type="ChEBI" id="CHEBI:82833"/>
        <dbReference type="ChEBI" id="CHEBI:194443"/>
        <dbReference type="EC" id="2.4.99.17"/>
    </reaction>
</comment>
<evidence type="ECO:0000256" key="5">
    <source>
        <dbReference type="ARBA" id="ARBA00022679"/>
    </source>
</evidence>
<evidence type="ECO:0000256" key="8">
    <source>
        <dbReference type="ARBA" id="ARBA00052751"/>
    </source>
</evidence>
<dbReference type="FunFam" id="3.40.1780.10:FF:000001">
    <property type="entry name" value="S-adenosylmethionine:tRNA ribosyltransferase-isomerase"/>
    <property type="match status" value="1"/>
</dbReference>
<evidence type="ECO:0000256" key="11">
    <source>
        <dbReference type="ARBA" id="ARBA00069325"/>
    </source>
</evidence>
<reference evidence="15" key="1">
    <citation type="submission" date="2017-12" db="EMBL/GenBank/DDBJ databases">
        <title>FDA dAtabase for Regulatory Grade micrObial Sequences (FDA-ARGOS): Supporting development and validation of Infectious Disease Dx tests.</title>
        <authorList>
            <person name="Hoffmann M."/>
            <person name="Allard M."/>
            <person name="Evans P."/>
            <person name="Brown E."/>
            <person name="Tallon L."/>
            <person name="Sadzewicz L."/>
            <person name="Sengamalay N."/>
            <person name="Ott S."/>
            <person name="Godinez A."/>
            <person name="Nagaraj S."/>
            <person name="Vavikolanu K."/>
            <person name="Aluvathingal J."/>
            <person name="Nadendla S."/>
            <person name="Sichtig H."/>
        </authorList>
    </citation>
    <scope>NUCLEOTIDE SEQUENCE [LARGE SCALE GENOMIC DNA]</scope>
    <source>
        <strain evidence="15">FDAARGOS_249</strain>
    </source>
</reference>
<dbReference type="InterPro" id="IPR003699">
    <property type="entry name" value="QueA"/>
</dbReference>
<dbReference type="EMBL" id="NBTM02000001">
    <property type="protein sequence ID" value="PNL90927.1"/>
    <property type="molecule type" value="Genomic_DNA"/>
</dbReference>
<dbReference type="NCBIfam" id="NF001140">
    <property type="entry name" value="PRK00147.1"/>
    <property type="match status" value="1"/>
</dbReference>